<comment type="caution">
    <text evidence="11">The sequence shown here is derived from an EMBL/GenBank/DDBJ whole genome shotgun (WGS) entry which is preliminary data.</text>
</comment>
<dbReference type="PROSITE" id="PS00109">
    <property type="entry name" value="PROTEIN_KINASE_TYR"/>
    <property type="match status" value="1"/>
</dbReference>
<proteinExistence type="predicted"/>
<dbReference type="InterPro" id="IPR017441">
    <property type="entry name" value="Protein_kinase_ATP_BS"/>
</dbReference>
<dbReference type="EC" id="2.7.11.1" evidence="1"/>
<keyword evidence="6 7" id="KW-0067">ATP-binding</keyword>
<dbReference type="CDD" id="cd14014">
    <property type="entry name" value="STKc_PknB_like"/>
    <property type="match status" value="1"/>
</dbReference>
<evidence type="ECO:0000256" key="9">
    <source>
        <dbReference type="SAM" id="Phobius"/>
    </source>
</evidence>
<dbReference type="PROSITE" id="PS50011">
    <property type="entry name" value="PROTEIN_KINASE_DOM"/>
    <property type="match status" value="1"/>
</dbReference>
<keyword evidence="3" id="KW-0808">Transferase</keyword>
<evidence type="ECO:0000256" key="3">
    <source>
        <dbReference type="ARBA" id="ARBA00022679"/>
    </source>
</evidence>
<dbReference type="Gene3D" id="3.30.200.20">
    <property type="entry name" value="Phosphorylase Kinase, domain 1"/>
    <property type="match status" value="1"/>
</dbReference>
<dbReference type="EMBL" id="BAABIC010000017">
    <property type="protein sequence ID" value="GAA4702191.1"/>
    <property type="molecule type" value="Genomic_DNA"/>
</dbReference>
<keyword evidence="2" id="KW-0723">Serine/threonine-protein kinase</keyword>
<reference evidence="12" key="1">
    <citation type="journal article" date="2019" name="Int. J. Syst. Evol. Microbiol.">
        <title>The Global Catalogue of Microorganisms (GCM) 10K type strain sequencing project: providing services to taxonomists for standard genome sequencing and annotation.</title>
        <authorList>
            <consortium name="The Broad Institute Genomics Platform"/>
            <consortium name="The Broad Institute Genome Sequencing Center for Infectious Disease"/>
            <person name="Wu L."/>
            <person name="Ma J."/>
        </authorList>
    </citation>
    <scope>NUCLEOTIDE SEQUENCE [LARGE SCALE GENOMIC DNA]</scope>
    <source>
        <strain evidence="12">JCM 18055</strain>
    </source>
</reference>
<accession>A0ABP8XB32</accession>
<evidence type="ECO:0000256" key="1">
    <source>
        <dbReference type="ARBA" id="ARBA00012513"/>
    </source>
</evidence>
<evidence type="ECO:0000256" key="4">
    <source>
        <dbReference type="ARBA" id="ARBA00022741"/>
    </source>
</evidence>
<feature type="binding site" evidence="7">
    <location>
        <position position="69"/>
    </location>
    <ligand>
        <name>ATP</name>
        <dbReference type="ChEBI" id="CHEBI:30616"/>
    </ligand>
</feature>
<dbReference type="PROSITE" id="PS00107">
    <property type="entry name" value="PROTEIN_KINASE_ATP"/>
    <property type="match status" value="1"/>
</dbReference>
<sequence length="401" mass="41144">MTGSDPDTAATAATTDHLPVPAPRAAEDDVGEGALLAGRYELRRLLGEGGMSRVFLAYDRDLARPVAVKLLAHAGSADDLGRLRDEARAAAAIDHPGVVTVHDVGTSPVGVHVVMSYLEGETLAQRLERDGPLPPEEVAAVGRAVCGALAAAHRAGVVHRDISPGNIMLGPDGAVTVTDFGIARLGDGAGRTKTGYIVGTPSCIAPEQVRGTGRLDGRVDLYALACCLFTALTGRPPFTDPDPFTVVLAHLRESPPRPSSLVEEVPPALEAVLLRALSKDPSRRYQDAAAMADALTAAVPASLPASLPAASGPGTPTRARTRQLETASVADPDPDSGAQPGPKPSPVPTAGAGVWALDSVLSEVDHDDGTAADRGRRWGVVLIMLAVLLAVGAALVAVVLA</sequence>
<dbReference type="SUPFAM" id="SSF56112">
    <property type="entry name" value="Protein kinase-like (PK-like)"/>
    <property type="match status" value="1"/>
</dbReference>
<feature type="compositionally biased region" description="Low complexity" evidence="8">
    <location>
        <begin position="305"/>
        <end position="316"/>
    </location>
</feature>
<keyword evidence="4 7" id="KW-0547">Nucleotide-binding</keyword>
<feature type="domain" description="Protein kinase" evidence="10">
    <location>
        <begin position="40"/>
        <end position="296"/>
    </location>
</feature>
<keyword evidence="9" id="KW-0812">Transmembrane</keyword>
<feature type="region of interest" description="Disordered" evidence="8">
    <location>
        <begin position="305"/>
        <end position="350"/>
    </location>
</feature>
<evidence type="ECO:0000313" key="11">
    <source>
        <dbReference type="EMBL" id="GAA4702191.1"/>
    </source>
</evidence>
<evidence type="ECO:0000256" key="8">
    <source>
        <dbReference type="SAM" id="MobiDB-lite"/>
    </source>
</evidence>
<organism evidence="11 12">
    <name type="scientific">Pseudonocardia yuanmonensis</name>
    <dbReference type="NCBI Taxonomy" id="1095914"/>
    <lineage>
        <taxon>Bacteria</taxon>
        <taxon>Bacillati</taxon>
        <taxon>Actinomycetota</taxon>
        <taxon>Actinomycetes</taxon>
        <taxon>Pseudonocardiales</taxon>
        <taxon>Pseudonocardiaceae</taxon>
        <taxon>Pseudonocardia</taxon>
    </lineage>
</organism>
<keyword evidence="12" id="KW-1185">Reference proteome</keyword>
<gene>
    <name evidence="11" type="ORF">GCM10023215_46700</name>
</gene>
<keyword evidence="9" id="KW-1133">Transmembrane helix</keyword>
<dbReference type="Gene3D" id="1.10.510.10">
    <property type="entry name" value="Transferase(Phosphotransferase) domain 1"/>
    <property type="match status" value="1"/>
</dbReference>
<dbReference type="InterPro" id="IPR011009">
    <property type="entry name" value="Kinase-like_dom_sf"/>
</dbReference>
<evidence type="ECO:0000259" key="10">
    <source>
        <dbReference type="PROSITE" id="PS50011"/>
    </source>
</evidence>
<evidence type="ECO:0000256" key="5">
    <source>
        <dbReference type="ARBA" id="ARBA00022777"/>
    </source>
</evidence>
<dbReference type="PANTHER" id="PTHR43289:SF6">
    <property type="entry name" value="SERINE_THREONINE-PROTEIN KINASE NEKL-3"/>
    <property type="match status" value="1"/>
</dbReference>
<dbReference type="Proteomes" id="UP001500325">
    <property type="component" value="Unassembled WGS sequence"/>
</dbReference>
<evidence type="ECO:0000256" key="6">
    <source>
        <dbReference type="ARBA" id="ARBA00022840"/>
    </source>
</evidence>
<evidence type="ECO:0000256" key="2">
    <source>
        <dbReference type="ARBA" id="ARBA00022527"/>
    </source>
</evidence>
<dbReference type="InterPro" id="IPR008266">
    <property type="entry name" value="Tyr_kinase_AS"/>
</dbReference>
<keyword evidence="9" id="KW-0472">Membrane</keyword>
<name>A0ABP8XB32_9PSEU</name>
<evidence type="ECO:0000313" key="12">
    <source>
        <dbReference type="Proteomes" id="UP001500325"/>
    </source>
</evidence>
<feature type="region of interest" description="Disordered" evidence="8">
    <location>
        <begin position="1"/>
        <end position="27"/>
    </location>
</feature>
<dbReference type="PANTHER" id="PTHR43289">
    <property type="entry name" value="MITOGEN-ACTIVATED PROTEIN KINASE KINASE KINASE 20-RELATED"/>
    <property type="match status" value="1"/>
</dbReference>
<evidence type="ECO:0000256" key="7">
    <source>
        <dbReference type="PROSITE-ProRule" id="PRU10141"/>
    </source>
</evidence>
<protein>
    <recommendedName>
        <fullName evidence="1">non-specific serine/threonine protein kinase</fullName>
        <ecNumber evidence="1">2.7.11.1</ecNumber>
    </recommendedName>
</protein>
<keyword evidence="5" id="KW-0418">Kinase</keyword>
<dbReference type="InterPro" id="IPR000719">
    <property type="entry name" value="Prot_kinase_dom"/>
</dbReference>
<feature type="transmembrane region" description="Helical" evidence="9">
    <location>
        <begin position="378"/>
        <end position="400"/>
    </location>
</feature>
<dbReference type="RefSeq" id="WP_345382868.1">
    <property type="nucleotide sequence ID" value="NZ_BAABIC010000017.1"/>
</dbReference>
<dbReference type="Pfam" id="PF00069">
    <property type="entry name" value="Pkinase"/>
    <property type="match status" value="1"/>
</dbReference>